<feature type="compositionally biased region" description="Basic and acidic residues" evidence="1">
    <location>
        <begin position="278"/>
        <end position="288"/>
    </location>
</feature>
<evidence type="ECO:0000313" key="3">
    <source>
        <dbReference type="Proteomes" id="UP000827549"/>
    </source>
</evidence>
<accession>A0AAF0YGP7</accession>
<dbReference type="EMBL" id="CP086719">
    <property type="protein sequence ID" value="WOO85262.1"/>
    <property type="molecule type" value="Genomic_DNA"/>
</dbReference>
<organism evidence="2 3">
    <name type="scientific">Vanrija pseudolonga</name>
    <dbReference type="NCBI Taxonomy" id="143232"/>
    <lineage>
        <taxon>Eukaryota</taxon>
        <taxon>Fungi</taxon>
        <taxon>Dikarya</taxon>
        <taxon>Basidiomycota</taxon>
        <taxon>Agaricomycotina</taxon>
        <taxon>Tremellomycetes</taxon>
        <taxon>Trichosporonales</taxon>
        <taxon>Trichosporonaceae</taxon>
        <taxon>Vanrija</taxon>
    </lineage>
</organism>
<feature type="compositionally biased region" description="Low complexity" evidence="1">
    <location>
        <begin position="64"/>
        <end position="89"/>
    </location>
</feature>
<gene>
    <name evidence="2" type="ORF">LOC62_06G008762</name>
</gene>
<feature type="compositionally biased region" description="Basic and acidic residues" evidence="1">
    <location>
        <begin position="303"/>
        <end position="313"/>
    </location>
</feature>
<feature type="region of interest" description="Disordered" evidence="1">
    <location>
        <begin position="1"/>
        <end position="313"/>
    </location>
</feature>
<evidence type="ECO:0000256" key="1">
    <source>
        <dbReference type="SAM" id="MobiDB-lite"/>
    </source>
</evidence>
<evidence type="ECO:0000313" key="2">
    <source>
        <dbReference type="EMBL" id="WOO85262.1"/>
    </source>
</evidence>
<feature type="compositionally biased region" description="Low complexity" evidence="1">
    <location>
        <begin position="201"/>
        <end position="217"/>
    </location>
</feature>
<dbReference type="RefSeq" id="XP_062631288.1">
    <property type="nucleotide sequence ID" value="XM_062775304.1"/>
</dbReference>
<feature type="region of interest" description="Disordered" evidence="1">
    <location>
        <begin position="611"/>
        <end position="756"/>
    </location>
</feature>
<sequence>MANASSKEAALQRTTPDENSARSTRSTRMPRSSRYSTPNPANGSTSVVAAAPTPPITPLNQLLAGSMASGRASRRSSVAPAPGGSTAPPTRVPTNTSSSGGTNVPPTPLNAASSVRKSLAGPPPPPITRRVRQAATPQVEPEADPKSTPAPSYSSEFQRLRTAKLAFENDASVRGRGPGNGGYTSKSNSPGAPPNFAAMFAQTAASDAGASNAASSSRRVIGSPAPSSLIELDSEDEDEAEEYQDWDEDEEESVVVVEDEDEEEGETKDKEDDDNEGGSDHVDIEGKIKNKSKGKGKPPGYRTNKDRVHNGRPDEEEAKELFNELKSAKSVGKLTEYVNNHPFYRFDPHKVFDLIFPHPYLKNLVEGDFPFHRNGINFKWGQNFARLRQFATYVLKPSKPERLYTITSRLRKAVAMLGPERPADHKVSCKNCESRKIKISCIDVGPGACFDCGTRGNGRVTACQHYIDDKAGIAEAVAAGNGGAVAQPAKHESASQGASAGDAVPGSATDTAALKSVDEGNDASAVLSFLHLHMITEEKDAKRKTQAKFLLERLPSPEEAAAGVPVRKGKARMLFDHFLLRHLVNDEKDEERKEYAALLFQWLLELPDGTKHTTDEPDAASQSEAVVDKEKKGKEKENTQVPVSRVYKGKEKQVAQVPVGRVNKAKDKQPAGAAWGRENSAPGPSRHAFQVPPVRESKRKRTDFDDDFHHYLDSDEDEANDNGDHDGMDDSDSDYEQHPYGIRMDKKARGNPRRRK</sequence>
<dbReference type="AlphaFoldDB" id="A0AAF0YGP7"/>
<feature type="compositionally biased region" description="Acidic residues" evidence="1">
    <location>
        <begin position="232"/>
        <end position="277"/>
    </location>
</feature>
<proteinExistence type="predicted"/>
<keyword evidence="3" id="KW-1185">Reference proteome</keyword>
<feature type="compositionally biased region" description="Low complexity" evidence="1">
    <location>
        <begin position="21"/>
        <end position="37"/>
    </location>
</feature>
<dbReference type="Proteomes" id="UP000827549">
    <property type="component" value="Chromosome 6"/>
</dbReference>
<feature type="compositionally biased region" description="Polar residues" evidence="1">
    <location>
        <begin position="92"/>
        <end position="116"/>
    </location>
</feature>
<protein>
    <submittedName>
        <fullName evidence="2">Uncharacterized protein</fullName>
    </submittedName>
</protein>
<feature type="compositionally biased region" description="Basic and acidic residues" evidence="1">
    <location>
        <begin position="626"/>
        <end position="638"/>
    </location>
</feature>
<feature type="region of interest" description="Disordered" evidence="1">
    <location>
        <begin position="487"/>
        <end position="507"/>
    </location>
</feature>
<name>A0AAF0YGP7_9TREE</name>
<dbReference type="GeneID" id="87811926"/>
<feature type="compositionally biased region" description="Polar residues" evidence="1">
    <location>
        <begin position="1"/>
        <end position="14"/>
    </location>
</feature>
<reference evidence="2" key="1">
    <citation type="submission" date="2023-10" db="EMBL/GenBank/DDBJ databases">
        <authorList>
            <person name="Noh H."/>
        </authorList>
    </citation>
    <scope>NUCLEOTIDE SEQUENCE</scope>
    <source>
        <strain evidence="2">DUCC4014</strain>
    </source>
</reference>